<dbReference type="Pfam" id="PF00076">
    <property type="entry name" value="RRM_1"/>
    <property type="match status" value="1"/>
</dbReference>
<feature type="region of interest" description="Disordered" evidence="2">
    <location>
        <begin position="106"/>
        <end position="185"/>
    </location>
</feature>
<dbReference type="PANTHER" id="PTHR48034">
    <property type="entry name" value="TRANSFORMER-2 SEX-DETERMINING PROTEIN-RELATED"/>
    <property type="match status" value="1"/>
</dbReference>
<evidence type="ECO:0000259" key="3">
    <source>
        <dbReference type="PROSITE" id="PS50102"/>
    </source>
</evidence>
<feature type="compositionally biased region" description="Basic and acidic residues" evidence="2">
    <location>
        <begin position="1"/>
        <end position="27"/>
    </location>
</feature>
<dbReference type="SMART" id="SM00360">
    <property type="entry name" value="RRM"/>
    <property type="match status" value="1"/>
</dbReference>
<keyword evidence="1" id="KW-0694">RNA-binding</keyword>
<dbReference type="CDD" id="cd00590">
    <property type="entry name" value="RRM_SF"/>
    <property type="match status" value="1"/>
</dbReference>
<accession>A0A139AMW2</accession>
<feature type="region of interest" description="Disordered" evidence="2">
    <location>
        <begin position="1"/>
        <end position="39"/>
    </location>
</feature>
<dbReference type="EMBL" id="KQ965745">
    <property type="protein sequence ID" value="KXS17795.1"/>
    <property type="molecule type" value="Genomic_DNA"/>
</dbReference>
<name>A0A139AMW2_GONPJ</name>
<dbReference type="OrthoDB" id="6159137at2759"/>
<keyword evidence="5" id="KW-1185">Reference proteome</keyword>
<dbReference type="OMA" id="YKGVQNM"/>
<organism evidence="4 5">
    <name type="scientific">Gonapodya prolifera (strain JEL478)</name>
    <name type="common">Monoblepharis prolifera</name>
    <dbReference type="NCBI Taxonomy" id="1344416"/>
    <lineage>
        <taxon>Eukaryota</taxon>
        <taxon>Fungi</taxon>
        <taxon>Fungi incertae sedis</taxon>
        <taxon>Chytridiomycota</taxon>
        <taxon>Chytridiomycota incertae sedis</taxon>
        <taxon>Monoblepharidomycetes</taxon>
        <taxon>Monoblepharidales</taxon>
        <taxon>Gonapodyaceae</taxon>
        <taxon>Gonapodya</taxon>
    </lineage>
</organism>
<dbReference type="InterPro" id="IPR035979">
    <property type="entry name" value="RBD_domain_sf"/>
</dbReference>
<evidence type="ECO:0000256" key="1">
    <source>
        <dbReference type="PROSITE-ProRule" id="PRU00176"/>
    </source>
</evidence>
<protein>
    <submittedName>
        <fullName evidence="4">RNA-binding domain-containing protein</fullName>
    </submittedName>
</protein>
<dbReference type="Gene3D" id="3.30.70.330">
    <property type="match status" value="1"/>
</dbReference>
<evidence type="ECO:0000313" key="4">
    <source>
        <dbReference type="EMBL" id="KXS17795.1"/>
    </source>
</evidence>
<feature type="compositionally biased region" description="Low complexity" evidence="2">
    <location>
        <begin position="114"/>
        <end position="126"/>
    </location>
</feature>
<feature type="domain" description="RRM" evidence="3">
    <location>
        <begin position="31"/>
        <end position="110"/>
    </location>
</feature>
<sequence length="185" mass="22261">MDADRDRDRDRDDVRDRRDDRRDRGEENPGNNLFVRGLSHKTKDEDVRNLFDQFGKIKKCEIMYDPHTKESRGFAFVSYEHVEDAEACFKAFTQGPELHGKILTIEKARRGRARTPTPGRYYGPPKSMGPPPPRGARYGGYEDRYDRYRPYDGDRDRDRGYYDSRRDYYDSRRDYDRDRRDDRRR</sequence>
<dbReference type="STRING" id="1344416.A0A139AMW2"/>
<feature type="compositionally biased region" description="Basic and acidic residues" evidence="2">
    <location>
        <begin position="140"/>
        <end position="185"/>
    </location>
</feature>
<dbReference type="AlphaFoldDB" id="A0A139AMW2"/>
<dbReference type="GO" id="GO:0003723">
    <property type="term" value="F:RNA binding"/>
    <property type="evidence" value="ECO:0007669"/>
    <property type="project" value="UniProtKB-UniRule"/>
</dbReference>
<dbReference type="InterPro" id="IPR050441">
    <property type="entry name" value="RBM"/>
</dbReference>
<dbReference type="InterPro" id="IPR012677">
    <property type="entry name" value="Nucleotide-bd_a/b_plait_sf"/>
</dbReference>
<gene>
    <name evidence="4" type="ORF">M427DRAFT_133279</name>
</gene>
<reference evidence="4 5" key="1">
    <citation type="journal article" date="2015" name="Genome Biol. Evol.">
        <title>Phylogenomic analyses indicate that early fungi evolved digesting cell walls of algal ancestors of land plants.</title>
        <authorList>
            <person name="Chang Y."/>
            <person name="Wang S."/>
            <person name="Sekimoto S."/>
            <person name="Aerts A.L."/>
            <person name="Choi C."/>
            <person name="Clum A."/>
            <person name="LaButti K.M."/>
            <person name="Lindquist E.A."/>
            <person name="Yee Ngan C."/>
            <person name="Ohm R.A."/>
            <person name="Salamov A.A."/>
            <person name="Grigoriev I.V."/>
            <person name="Spatafora J.W."/>
            <person name="Berbee M.L."/>
        </authorList>
    </citation>
    <scope>NUCLEOTIDE SEQUENCE [LARGE SCALE GENOMIC DNA]</scope>
    <source>
        <strain evidence="4 5">JEL478</strain>
    </source>
</reference>
<evidence type="ECO:0000313" key="5">
    <source>
        <dbReference type="Proteomes" id="UP000070544"/>
    </source>
</evidence>
<dbReference type="PROSITE" id="PS50102">
    <property type="entry name" value="RRM"/>
    <property type="match status" value="1"/>
</dbReference>
<dbReference type="Proteomes" id="UP000070544">
    <property type="component" value="Unassembled WGS sequence"/>
</dbReference>
<dbReference type="InterPro" id="IPR000504">
    <property type="entry name" value="RRM_dom"/>
</dbReference>
<dbReference type="SUPFAM" id="SSF54928">
    <property type="entry name" value="RNA-binding domain, RBD"/>
    <property type="match status" value="1"/>
</dbReference>
<proteinExistence type="predicted"/>
<evidence type="ECO:0000256" key="2">
    <source>
        <dbReference type="SAM" id="MobiDB-lite"/>
    </source>
</evidence>